<protein>
    <submittedName>
        <fullName evidence="2">Uncharacterized protein</fullName>
    </submittedName>
</protein>
<keyword evidence="3" id="KW-1185">Reference proteome</keyword>
<gene>
    <name evidence="2" type="ORF">TSOC_004698</name>
</gene>
<dbReference type="AlphaFoldDB" id="A0A2J8A8A7"/>
<accession>A0A2J8A8A7</accession>
<evidence type="ECO:0000256" key="1">
    <source>
        <dbReference type="SAM" id="MobiDB-lite"/>
    </source>
</evidence>
<reference evidence="2 3" key="1">
    <citation type="journal article" date="2017" name="Mol. Biol. Evol.">
        <title>The 4-celled Tetrabaena socialis nuclear genome reveals the essential components for genetic control of cell number at the origin of multicellularity in the volvocine lineage.</title>
        <authorList>
            <person name="Featherston J."/>
            <person name="Arakaki Y."/>
            <person name="Hanschen E.R."/>
            <person name="Ferris P.J."/>
            <person name="Michod R.E."/>
            <person name="Olson B.J.S.C."/>
            <person name="Nozaki H."/>
            <person name="Durand P.M."/>
        </authorList>
    </citation>
    <scope>NUCLEOTIDE SEQUENCE [LARGE SCALE GENOMIC DNA]</scope>
    <source>
        <strain evidence="2 3">NIES-571</strain>
    </source>
</reference>
<feature type="region of interest" description="Disordered" evidence="1">
    <location>
        <begin position="38"/>
        <end position="70"/>
    </location>
</feature>
<evidence type="ECO:0000313" key="3">
    <source>
        <dbReference type="Proteomes" id="UP000236333"/>
    </source>
</evidence>
<name>A0A2J8A8A7_9CHLO</name>
<organism evidence="2 3">
    <name type="scientific">Tetrabaena socialis</name>
    <dbReference type="NCBI Taxonomy" id="47790"/>
    <lineage>
        <taxon>Eukaryota</taxon>
        <taxon>Viridiplantae</taxon>
        <taxon>Chlorophyta</taxon>
        <taxon>core chlorophytes</taxon>
        <taxon>Chlorophyceae</taxon>
        <taxon>CS clade</taxon>
        <taxon>Chlamydomonadales</taxon>
        <taxon>Tetrabaenaceae</taxon>
        <taxon>Tetrabaena</taxon>
    </lineage>
</organism>
<proteinExistence type="predicted"/>
<sequence length="114" mass="11502">MGGGSELEESGLLDGEALQPAAAKPAAAGIALPASLEQHPAASPGAAVRRRGRHHASLEAAAPSSTCSGAPCPYGLVVRTFVKRMPGQPSRSSVSLNRDGRAKTVSGCVMLAAW</sequence>
<evidence type="ECO:0000313" key="2">
    <source>
        <dbReference type="EMBL" id="PNH08730.1"/>
    </source>
</evidence>
<dbReference type="EMBL" id="PGGS01000118">
    <property type="protein sequence ID" value="PNH08730.1"/>
    <property type="molecule type" value="Genomic_DNA"/>
</dbReference>
<dbReference type="Proteomes" id="UP000236333">
    <property type="component" value="Unassembled WGS sequence"/>
</dbReference>
<comment type="caution">
    <text evidence="2">The sequence shown here is derived from an EMBL/GenBank/DDBJ whole genome shotgun (WGS) entry which is preliminary data.</text>
</comment>